<protein>
    <submittedName>
        <fullName evidence="1">Uncharacterized protein</fullName>
    </submittedName>
</protein>
<proteinExistence type="predicted"/>
<evidence type="ECO:0000313" key="2">
    <source>
        <dbReference type="Proteomes" id="UP001060085"/>
    </source>
</evidence>
<accession>A0ACC0BYU0</accession>
<name>A0ACC0BYU0_CATRO</name>
<evidence type="ECO:0000313" key="1">
    <source>
        <dbReference type="EMBL" id="KAI5677744.1"/>
    </source>
</evidence>
<comment type="caution">
    <text evidence="1">The sequence shown here is derived from an EMBL/GenBank/DDBJ whole genome shotgun (WGS) entry which is preliminary data.</text>
</comment>
<dbReference type="Proteomes" id="UP001060085">
    <property type="component" value="Linkage Group LG02"/>
</dbReference>
<dbReference type="EMBL" id="CM044702">
    <property type="protein sequence ID" value="KAI5677744.1"/>
    <property type="molecule type" value="Genomic_DNA"/>
</dbReference>
<sequence>MELRGDFLGRCPVLYSSPDTSPCNGKGRYDRGGARSGAGGTRDPREKEIMELIDERDWPRQFIAQFLGTNKDSVDRAHVELESRPGCSGTQCPQADRLRVTDSQSPNHANEVVSESSQNRQSEPIRKATPRPEQARHKFPPLEFYEEVEQEIKAELFLEQLNDIYDTLKYEDALRVTFTAFRL</sequence>
<organism evidence="1 2">
    <name type="scientific">Catharanthus roseus</name>
    <name type="common">Madagascar periwinkle</name>
    <name type="synonym">Vinca rosea</name>
    <dbReference type="NCBI Taxonomy" id="4058"/>
    <lineage>
        <taxon>Eukaryota</taxon>
        <taxon>Viridiplantae</taxon>
        <taxon>Streptophyta</taxon>
        <taxon>Embryophyta</taxon>
        <taxon>Tracheophyta</taxon>
        <taxon>Spermatophyta</taxon>
        <taxon>Magnoliopsida</taxon>
        <taxon>eudicotyledons</taxon>
        <taxon>Gunneridae</taxon>
        <taxon>Pentapetalae</taxon>
        <taxon>asterids</taxon>
        <taxon>lamiids</taxon>
        <taxon>Gentianales</taxon>
        <taxon>Apocynaceae</taxon>
        <taxon>Rauvolfioideae</taxon>
        <taxon>Vinceae</taxon>
        <taxon>Catharanthinae</taxon>
        <taxon>Catharanthus</taxon>
    </lineage>
</organism>
<reference evidence="2" key="1">
    <citation type="journal article" date="2023" name="Nat. Plants">
        <title>Single-cell RNA sequencing provides a high-resolution roadmap for understanding the multicellular compartmentation of specialized metabolism.</title>
        <authorList>
            <person name="Sun S."/>
            <person name="Shen X."/>
            <person name="Li Y."/>
            <person name="Li Y."/>
            <person name="Wang S."/>
            <person name="Li R."/>
            <person name="Zhang H."/>
            <person name="Shen G."/>
            <person name="Guo B."/>
            <person name="Wei J."/>
            <person name="Xu J."/>
            <person name="St-Pierre B."/>
            <person name="Chen S."/>
            <person name="Sun C."/>
        </authorList>
    </citation>
    <scope>NUCLEOTIDE SEQUENCE [LARGE SCALE GENOMIC DNA]</scope>
</reference>
<gene>
    <name evidence="1" type="ORF">M9H77_08694</name>
</gene>
<keyword evidence="2" id="KW-1185">Reference proteome</keyword>